<proteinExistence type="predicted"/>
<dbReference type="EMBL" id="VNJK01000003">
    <property type="protein sequence ID" value="TVX88348.1"/>
    <property type="molecule type" value="Genomic_DNA"/>
</dbReference>
<name>A0A559IL16_9BACL</name>
<keyword evidence="2" id="KW-1185">Reference proteome</keyword>
<protein>
    <submittedName>
        <fullName evidence="1">DUF2634 domain-containing protein</fullName>
    </submittedName>
</protein>
<reference evidence="1 2" key="1">
    <citation type="submission" date="2019-07" db="EMBL/GenBank/DDBJ databases">
        <authorList>
            <person name="Kim J."/>
        </authorList>
    </citation>
    <scope>NUCLEOTIDE SEQUENCE [LARGE SCALE GENOMIC DNA]</scope>
    <source>
        <strain evidence="1 2">N4</strain>
    </source>
</reference>
<gene>
    <name evidence="1" type="ORF">FPZ44_20925</name>
</gene>
<dbReference type="Proteomes" id="UP000318102">
    <property type="component" value="Unassembled WGS sequence"/>
</dbReference>
<comment type="caution">
    <text evidence="1">The sequence shown here is derived from an EMBL/GenBank/DDBJ whole genome shotgun (WGS) entry which is preliminary data.</text>
</comment>
<dbReference type="Pfam" id="PF10934">
    <property type="entry name" value="Sheath_initiator"/>
    <property type="match status" value="1"/>
</dbReference>
<evidence type="ECO:0000313" key="1">
    <source>
        <dbReference type="EMBL" id="TVX88348.1"/>
    </source>
</evidence>
<dbReference type="OrthoDB" id="89089at2"/>
<dbReference type="InterPro" id="IPR020288">
    <property type="entry name" value="Sheath_initiator"/>
</dbReference>
<accession>A0A559IL16</accession>
<organism evidence="1 2">
    <name type="scientific">Paenibacillus agilis</name>
    <dbReference type="NCBI Taxonomy" id="3020863"/>
    <lineage>
        <taxon>Bacteria</taxon>
        <taxon>Bacillati</taxon>
        <taxon>Bacillota</taxon>
        <taxon>Bacilli</taxon>
        <taxon>Bacillales</taxon>
        <taxon>Paenibacillaceae</taxon>
        <taxon>Paenibacillus</taxon>
    </lineage>
</organism>
<evidence type="ECO:0000313" key="2">
    <source>
        <dbReference type="Proteomes" id="UP000318102"/>
    </source>
</evidence>
<sequence>MQGGETVMDTSFPFMEETSDTAIEQVEGLPLFQEYAWDYEQNDFVLRDGQPVILAGNEALKVWVYKVLKTKRYRYPAYSSEYGSEFETLIGSAYTPAIQRSEAERFIREALLVNPYISDIEPPDIQLIGDELRIHVVVNTIYGEVTVDV</sequence>
<dbReference type="AlphaFoldDB" id="A0A559IL16"/>